<evidence type="ECO:0000259" key="1">
    <source>
        <dbReference type="Pfam" id="PF03171"/>
    </source>
</evidence>
<proteinExistence type="predicted"/>
<dbReference type="Pfam" id="PF03171">
    <property type="entry name" value="2OG-FeII_Oxy"/>
    <property type="match status" value="1"/>
</dbReference>
<dbReference type="InterPro" id="IPR027443">
    <property type="entry name" value="IPNS-like_sf"/>
</dbReference>
<keyword evidence="4" id="KW-1185">Reference proteome</keyword>
<accession>A0A8J6C916</accession>
<protein>
    <recommendedName>
        <fullName evidence="5">Fe2OG dioxygenase domain-containing protein</fullName>
    </recommendedName>
</protein>
<dbReference type="InterPro" id="IPR044861">
    <property type="entry name" value="IPNS-like_FE2OG_OXY"/>
</dbReference>
<dbReference type="InterPro" id="IPR026992">
    <property type="entry name" value="DIOX_N"/>
</dbReference>
<dbReference type="EMBL" id="JAGTXO010000028">
    <property type="protein sequence ID" value="KAG8461105.1"/>
    <property type="molecule type" value="Genomic_DNA"/>
</dbReference>
<reference evidence="3" key="1">
    <citation type="submission" date="2021-05" db="EMBL/GenBank/DDBJ databases">
        <title>The genome of the haptophyte Pavlova lutheri (Diacronema luteri, Pavlovales) - a model for lipid biosynthesis in eukaryotic algae.</title>
        <authorList>
            <person name="Hulatt C.J."/>
            <person name="Posewitz M.C."/>
        </authorList>
    </citation>
    <scope>NUCLEOTIDE SEQUENCE</scope>
    <source>
        <strain evidence="3">NIVA-4/92</strain>
    </source>
</reference>
<dbReference type="SUPFAM" id="SSF51197">
    <property type="entry name" value="Clavaminate synthase-like"/>
    <property type="match status" value="1"/>
</dbReference>
<evidence type="ECO:0008006" key="5">
    <source>
        <dbReference type="Google" id="ProtNLM"/>
    </source>
</evidence>
<dbReference type="OrthoDB" id="498272at2759"/>
<evidence type="ECO:0000313" key="4">
    <source>
        <dbReference type="Proteomes" id="UP000751190"/>
    </source>
</evidence>
<evidence type="ECO:0000313" key="3">
    <source>
        <dbReference type="EMBL" id="KAG8461105.1"/>
    </source>
</evidence>
<feature type="domain" description="Isopenicillin N synthase-like Fe(2+) 2OG dioxygenase" evidence="1">
    <location>
        <begin position="221"/>
        <end position="282"/>
    </location>
</feature>
<dbReference type="PRINTS" id="PR00682">
    <property type="entry name" value="IPNSYNTHASE"/>
</dbReference>
<dbReference type="InterPro" id="IPR050231">
    <property type="entry name" value="Iron_ascorbate_oxido_reductase"/>
</dbReference>
<feature type="domain" description="Non-haem dioxygenase N-terminal" evidence="2">
    <location>
        <begin position="11"/>
        <end position="141"/>
    </location>
</feature>
<comment type="caution">
    <text evidence="3">The sequence shown here is derived from an EMBL/GenBank/DDBJ whole genome shotgun (WGS) entry which is preliminary data.</text>
</comment>
<dbReference type="Gene3D" id="2.60.120.330">
    <property type="entry name" value="B-lactam Antibiotic, Isopenicillin N Synthase, Chain"/>
    <property type="match status" value="1"/>
</dbReference>
<evidence type="ECO:0000259" key="2">
    <source>
        <dbReference type="Pfam" id="PF14226"/>
    </source>
</evidence>
<gene>
    <name evidence="3" type="ORF">KFE25_003674</name>
</gene>
<dbReference type="Proteomes" id="UP000751190">
    <property type="component" value="Unassembled WGS sequence"/>
</dbReference>
<dbReference type="Pfam" id="PF14226">
    <property type="entry name" value="DIOX_N"/>
    <property type="match status" value="1"/>
</dbReference>
<name>A0A8J6C916_DIALT</name>
<dbReference type="AlphaFoldDB" id="A0A8J6C916"/>
<dbReference type="PANTHER" id="PTHR47990">
    <property type="entry name" value="2-OXOGLUTARATE (2OG) AND FE(II)-DEPENDENT OXYGENASE SUPERFAMILY PROTEIN-RELATED"/>
    <property type="match status" value="1"/>
</dbReference>
<dbReference type="OMA" id="QHEAIDY"/>
<organism evidence="3 4">
    <name type="scientific">Diacronema lutheri</name>
    <name type="common">Unicellular marine alga</name>
    <name type="synonym">Monochrysis lutheri</name>
    <dbReference type="NCBI Taxonomy" id="2081491"/>
    <lineage>
        <taxon>Eukaryota</taxon>
        <taxon>Haptista</taxon>
        <taxon>Haptophyta</taxon>
        <taxon>Pavlovophyceae</taxon>
        <taxon>Pavlovales</taxon>
        <taxon>Pavlovaceae</taxon>
        <taxon>Diacronema</taxon>
    </lineage>
</organism>
<sequence length="292" mass="31152">MARIAFRGRGVPVIDVAPLAGAWPAAGDDARRRACIEAIADACARVGFFHALGHGVDERVQARTLRAASDFFALPAERKERIANARSYCFRGYVRQGLENTAGVPDEREQIEFGREEPPVDPAAGAQHYERLRGPNQWPEERDVPGFREAISDFARRMTTLGEQLTRAICAGLGRAGAYGVEVGGDDASDARRLERLFDGAHLQWKVCKYPLLGGAGDDARASPSGVGSHADSGFLTLLVQDCVGGLQAQLDDGGWVDVAPVPGSVVVNMGEMLQLASAGRAVGTLFLQPAA</sequence>